<gene>
    <name evidence="3" type="ORF">CRP01_25910</name>
</gene>
<keyword evidence="1" id="KW-0418">Kinase</keyword>
<keyword evidence="4" id="KW-1185">Reference proteome</keyword>
<keyword evidence="1" id="KW-0808">Transferase</keyword>
<dbReference type="GO" id="GO:0004674">
    <property type="term" value="F:protein serine/threonine kinase activity"/>
    <property type="evidence" value="ECO:0007669"/>
    <property type="project" value="UniProtKB-KW"/>
</dbReference>
<protein>
    <submittedName>
        <fullName evidence="3">ATP-binding protein</fullName>
    </submittedName>
</protein>
<evidence type="ECO:0000259" key="2">
    <source>
        <dbReference type="Pfam" id="PF13581"/>
    </source>
</evidence>
<dbReference type="InterPro" id="IPR003594">
    <property type="entry name" value="HATPase_dom"/>
</dbReference>
<organism evidence="3 4">
    <name type="scientific">Flavilitoribacter nigricans (strain ATCC 23147 / DSM 23189 / NBRC 102662 / NCIMB 1420 / SS-2)</name>
    <name type="common">Lewinella nigricans</name>
    <dbReference type="NCBI Taxonomy" id="1122177"/>
    <lineage>
        <taxon>Bacteria</taxon>
        <taxon>Pseudomonadati</taxon>
        <taxon>Bacteroidota</taxon>
        <taxon>Saprospiria</taxon>
        <taxon>Saprospirales</taxon>
        <taxon>Lewinellaceae</taxon>
        <taxon>Flavilitoribacter</taxon>
    </lineage>
</organism>
<dbReference type="Proteomes" id="UP000223913">
    <property type="component" value="Unassembled WGS sequence"/>
</dbReference>
<sequence length="129" mass="14737">MLRLPSNPRNVCQVENFVQRIVEKYRISPDVYGNILISLTEAVNNAIIHGNRKDESKTVQIQMSKDKGHLAIRVSDEGRGFDYRSIPDPTAPENLAKCGGRGVFLMQQLSDRIHFHDNGRTVEMQFRLQ</sequence>
<dbReference type="Gene3D" id="3.30.565.10">
    <property type="entry name" value="Histidine kinase-like ATPase, C-terminal domain"/>
    <property type="match status" value="1"/>
</dbReference>
<dbReference type="RefSeq" id="WP_099153041.1">
    <property type="nucleotide sequence ID" value="NZ_PDUD01000030.1"/>
</dbReference>
<dbReference type="OrthoDB" id="1467655at2"/>
<dbReference type="PANTHER" id="PTHR35526:SF3">
    <property type="entry name" value="ANTI-SIGMA-F FACTOR RSBW"/>
    <property type="match status" value="1"/>
</dbReference>
<evidence type="ECO:0000313" key="3">
    <source>
        <dbReference type="EMBL" id="PHN03713.1"/>
    </source>
</evidence>
<dbReference type="CDD" id="cd16936">
    <property type="entry name" value="HATPase_RsbW-like"/>
    <property type="match status" value="1"/>
</dbReference>
<dbReference type="SUPFAM" id="SSF55874">
    <property type="entry name" value="ATPase domain of HSP90 chaperone/DNA topoisomerase II/histidine kinase"/>
    <property type="match status" value="1"/>
</dbReference>
<keyword evidence="3" id="KW-0547">Nucleotide-binding</keyword>
<feature type="domain" description="Histidine kinase/HSP90-like ATPase" evidence="2">
    <location>
        <begin position="4"/>
        <end position="125"/>
    </location>
</feature>
<evidence type="ECO:0000256" key="1">
    <source>
        <dbReference type="ARBA" id="ARBA00022527"/>
    </source>
</evidence>
<proteinExistence type="predicted"/>
<name>A0A2D0N7H3_FLAN2</name>
<dbReference type="AlphaFoldDB" id="A0A2D0N7H3"/>
<dbReference type="InterPro" id="IPR050267">
    <property type="entry name" value="Anti-sigma-factor_SerPK"/>
</dbReference>
<accession>A0A2D0N7H3</accession>
<dbReference type="GO" id="GO:0005524">
    <property type="term" value="F:ATP binding"/>
    <property type="evidence" value="ECO:0007669"/>
    <property type="project" value="UniProtKB-KW"/>
</dbReference>
<keyword evidence="3" id="KW-0067">ATP-binding</keyword>
<keyword evidence="1" id="KW-0723">Serine/threonine-protein kinase</keyword>
<dbReference type="EMBL" id="PDUD01000030">
    <property type="protein sequence ID" value="PHN03713.1"/>
    <property type="molecule type" value="Genomic_DNA"/>
</dbReference>
<dbReference type="PANTHER" id="PTHR35526">
    <property type="entry name" value="ANTI-SIGMA-F FACTOR RSBW-RELATED"/>
    <property type="match status" value="1"/>
</dbReference>
<evidence type="ECO:0000313" key="4">
    <source>
        <dbReference type="Proteomes" id="UP000223913"/>
    </source>
</evidence>
<reference evidence="3 4" key="1">
    <citation type="submission" date="2017-10" db="EMBL/GenBank/DDBJ databases">
        <title>The draft genome sequence of Lewinella nigricans NBRC 102662.</title>
        <authorList>
            <person name="Wang K."/>
        </authorList>
    </citation>
    <scope>NUCLEOTIDE SEQUENCE [LARGE SCALE GENOMIC DNA]</scope>
    <source>
        <strain evidence="3 4">NBRC 102662</strain>
    </source>
</reference>
<dbReference type="InterPro" id="IPR036890">
    <property type="entry name" value="HATPase_C_sf"/>
</dbReference>
<comment type="caution">
    <text evidence="3">The sequence shown here is derived from an EMBL/GenBank/DDBJ whole genome shotgun (WGS) entry which is preliminary data.</text>
</comment>
<dbReference type="Pfam" id="PF13581">
    <property type="entry name" value="HATPase_c_2"/>
    <property type="match status" value="1"/>
</dbReference>